<keyword evidence="3 5" id="KW-0106">Calcium</keyword>
<dbReference type="InterPro" id="IPR020894">
    <property type="entry name" value="Cadherin_CS"/>
</dbReference>
<proteinExistence type="predicted"/>
<evidence type="ECO:0000256" key="3">
    <source>
        <dbReference type="ARBA" id="ARBA00022837"/>
    </source>
</evidence>
<dbReference type="GO" id="GO:0016342">
    <property type="term" value="C:catenin complex"/>
    <property type="evidence" value="ECO:0007669"/>
    <property type="project" value="TreeGrafter"/>
</dbReference>
<sequence>MEATDPDKVDAQGLAYKVTGGGEGGGGSGGPEEGEGGERGGPSSKSIEKYFTITSTGELIQLRPLDRDPPKGKESWLLKVQIRDGQFLKTAFERTRRRHPRVSEGPGIFSTVRKNFLLGHQKIDYADNTNSEHNLQPIDSSKVTQQDTISTKKYHKHMVKLDLKRSVPGKRNEKRIISTELRNFCLNSIRTSKMSVASNVNCDKIIHIRHAKKNIALSLFHPIRMQRTKQTARMMLKNKSNKEITSRYKTEIPTRNTQNASLPVGNIRDTASNFRYLRESKRTGKSDIISLCGFQKPKIRLFPRKKYHRKFSEGNCLSFWETKGYILKDGLTFKNLTHSLPAPDMYFNCSKRCSDLLQRAQNLHAYAFCKDPVMSPQSRLDKKFIDPFCSYRNGALMKIQTNGTSPEEIISRNERALSNRYRRRRRRLQKGGIGSKSHRISKVSKFEVNKIFSTDHRYVKKFMAEDGMCIDYTMSSVTSYTDQQGIPEFLRKVAVRTSDPEGVHVAEVLVKVLVKDINDNPPVFPNETIFAEVQENGPIGKFLSLVFF</sequence>
<dbReference type="AlphaFoldDB" id="A0AAN8XFK1"/>
<dbReference type="PANTHER" id="PTHR24027:SF438">
    <property type="entry name" value="CADHERIN 23"/>
    <property type="match status" value="1"/>
</dbReference>
<dbReference type="InterPro" id="IPR039808">
    <property type="entry name" value="Cadherin"/>
</dbReference>
<reference evidence="8 9" key="1">
    <citation type="submission" date="2023-11" db="EMBL/GenBank/DDBJ databases">
        <title>Halocaridina rubra genome assembly.</title>
        <authorList>
            <person name="Smith C."/>
        </authorList>
    </citation>
    <scope>NUCLEOTIDE SEQUENCE [LARGE SCALE GENOMIC DNA]</scope>
    <source>
        <strain evidence="8">EP-1</strain>
        <tissue evidence="8">Whole</tissue>
    </source>
</reference>
<dbReference type="PROSITE" id="PS50268">
    <property type="entry name" value="CADHERIN_2"/>
    <property type="match status" value="1"/>
</dbReference>
<organism evidence="8 9">
    <name type="scientific">Halocaridina rubra</name>
    <name type="common">Hawaiian red shrimp</name>
    <dbReference type="NCBI Taxonomy" id="373956"/>
    <lineage>
        <taxon>Eukaryota</taxon>
        <taxon>Metazoa</taxon>
        <taxon>Ecdysozoa</taxon>
        <taxon>Arthropoda</taxon>
        <taxon>Crustacea</taxon>
        <taxon>Multicrustacea</taxon>
        <taxon>Malacostraca</taxon>
        <taxon>Eumalacostraca</taxon>
        <taxon>Eucarida</taxon>
        <taxon>Decapoda</taxon>
        <taxon>Pleocyemata</taxon>
        <taxon>Caridea</taxon>
        <taxon>Atyoidea</taxon>
        <taxon>Atyidae</taxon>
        <taxon>Halocaridina</taxon>
    </lineage>
</organism>
<keyword evidence="4" id="KW-0472">Membrane</keyword>
<dbReference type="SUPFAM" id="SSF49313">
    <property type="entry name" value="Cadherin-like"/>
    <property type="match status" value="1"/>
</dbReference>
<protein>
    <recommendedName>
        <fullName evidence="7">Cadherin domain-containing protein</fullName>
    </recommendedName>
</protein>
<dbReference type="GO" id="GO:0005509">
    <property type="term" value="F:calcium ion binding"/>
    <property type="evidence" value="ECO:0007669"/>
    <property type="project" value="UniProtKB-UniRule"/>
</dbReference>
<dbReference type="GO" id="GO:0045296">
    <property type="term" value="F:cadherin binding"/>
    <property type="evidence" value="ECO:0007669"/>
    <property type="project" value="TreeGrafter"/>
</dbReference>
<evidence type="ECO:0000313" key="9">
    <source>
        <dbReference type="Proteomes" id="UP001381693"/>
    </source>
</evidence>
<evidence type="ECO:0000256" key="4">
    <source>
        <dbReference type="ARBA" id="ARBA00023136"/>
    </source>
</evidence>
<evidence type="ECO:0000256" key="6">
    <source>
        <dbReference type="SAM" id="MobiDB-lite"/>
    </source>
</evidence>
<comment type="caution">
    <text evidence="8">The sequence shown here is derived from an EMBL/GenBank/DDBJ whole genome shotgun (WGS) entry which is preliminary data.</text>
</comment>
<dbReference type="InterPro" id="IPR015919">
    <property type="entry name" value="Cadherin-like_sf"/>
</dbReference>
<keyword evidence="9" id="KW-1185">Reference proteome</keyword>
<dbReference type="Proteomes" id="UP001381693">
    <property type="component" value="Unassembled WGS sequence"/>
</dbReference>
<accession>A0AAN8XFK1</accession>
<evidence type="ECO:0000256" key="2">
    <source>
        <dbReference type="ARBA" id="ARBA00022737"/>
    </source>
</evidence>
<evidence type="ECO:0000313" key="8">
    <source>
        <dbReference type="EMBL" id="KAK7077299.1"/>
    </source>
</evidence>
<keyword evidence="2" id="KW-0677">Repeat</keyword>
<comment type="subcellular location">
    <subcellularLocation>
        <location evidence="1">Membrane</location>
    </subcellularLocation>
</comment>
<feature type="compositionally biased region" description="Basic and acidic residues" evidence="6">
    <location>
        <begin position="1"/>
        <end position="10"/>
    </location>
</feature>
<dbReference type="GO" id="GO:0008013">
    <property type="term" value="F:beta-catenin binding"/>
    <property type="evidence" value="ECO:0007669"/>
    <property type="project" value="TreeGrafter"/>
</dbReference>
<feature type="region of interest" description="Disordered" evidence="6">
    <location>
        <begin position="1"/>
        <end position="45"/>
    </location>
</feature>
<dbReference type="EMBL" id="JAXCGZ010009441">
    <property type="protein sequence ID" value="KAK7077299.1"/>
    <property type="molecule type" value="Genomic_DNA"/>
</dbReference>
<dbReference type="GO" id="GO:0007156">
    <property type="term" value="P:homophilic cell adhesion via plasma membrane adhesion molecules"/>
    <property type="evidence" value="ECO:0007669"/>
    <property type="project" value="InterPro"/>
</dbReference>
<dbReference type="InterPro" id="IPR002126">
    <property type="entry name" value="Cadherin-like_dom"/>
</dbReference>
<evidence type="ECO:0000256" key="5">
    <source>
        <dbReference type="PROSITE-ProRule" id="PRU00043"/>
    </source>
</evidence>
<gene>
    <name evidence="8" type="ORF">SK128_001120</name>
</gene>
<feature type="compositionally biased region" description="Gly residues" evidence="6">
    <location>
        <begin position="19"/>
        <end position="31"/>
    </location>
</feature>
<evidence type="ECO:0000256" key="1">
    <source>
        <dbReference type="ARBA" id="ARBA00004370"/>
    </source>
</evidence>
<feature type="domain" description="Cadherin" evidence="7">
    <location>
        <begin position="1"/>
        <end position="84"/>
    </location>
</feature>
<dbReference type="PROSITE" id="PS00232">
    <property type="entry name" value="CADHERIN_1"/>
    <property type="match status" value="1"/>
</dbReference>
<dbReference type="PANTHER" id="PTHR24027">
    <property type="entry name" value="CADHERIN-23"/>
    <property type="match status" value="1"/>
</dbReference>
<name>A0AAN8XFK1_HALRR</name>
<evidence type="ECO:0000259" key="7">
    <source>
        <dbReference type="PROSITE" id="PS50268"/>
    </source>
</evidence>
<dbReference type="GO" id="GO:0016477">
    <property type="term" value="P:cell migration"/>
    <property type="evidence" value="ECO:0007669"/>
    <property type="project" value="TreeGrafter"/>
</dbReference>